<proteinExistence type="predicted"/>
<accession>A0A173U8P3</accession>
<gene>
    <name evidence="1" type="ORF">ERS852448_01916</name>
</gene>
<dbReference type="RefSeq" id="WP_055290409.1">
    <property type="nucleotide sequence ID" value="NZ_CP173382.1"/>
</dbReference>
<dbReference type="STRING" id="39490.ERS852448_01916"/>
<evidence type="ECO:0000313" key="1">
    <source>
        <dbReference type="EMBL" id="CUN11119.1"/>
    </source>
</evidence>
<sequence length="77" mass="8806">MKGIFESMFDLNHNGNISPLESAMEFTFLNELLKDDSEVQAELELSGLDPDELEFMDADERREALEDAGLDPDEYDF</sequence>
<reference evidence="1 2" key="1">
    <citation type="submission" date="2015-09" db="EMBL/GenBank/DDBJ databases">
        <authorList>
            <consortium name="Pathogen Informatics"/>
        </authorList>
    </citation>
    <scope>NUCLEOTIDE SEQUENCE [LARGE SCALE GENOMIC DNA]</scope>
    <source>
        <strain evidence="1 2">2789STDY5608891</strain>
    </source>
</reference>
<dbReference type="Proteomes" id="UP000095492">
    <property type="component" value="Unassembled WGS sequence"/>
</dbReference>
<dbReference type="GeneID" id="97389787"/>
<evidence type="ECO:0000313" key="2">
    <source>
        <dbReference type="Proteomes" id="UP000095492"/>
    </source>
</evidence>
<name>A0A173U8P3_EUBRA</name>
<evidence type="ECO:0008006" key="3">
    <source>
        <dbReference type="Google" id="ProtNLM"/>
    </source>
</evidence>
<protein>
    <recommendedName>
        <fullName evidence="3">Uroporphyrin-III methyltransferase</fullName>
    </recommendedName>
</protein>
<dbReference type="OrthoDB" id="2057063at2"/>
<organism evidence="1 2">
    <name type="scientific">Eubacterium ramulus</name>
    <dbReference type="NCBI Taxonomy" id="39490"/>
    <lineage>
        <taxon>Bacteria</taxon>
        <taxon>Bacillati</taxon>
        <taxon>Bacillota</taxon>
        <taxon>Clostridia</taxon>
        <taxon>Eubacteriales</taxon>
        <taxon>Eubacteriaceae</taxon>
        <taxon>Eubacterium</taxon>
    </lineage>
</organism>
<dbReference type="AlphaFoldDB" id="A0A173U8P3"/>
<dbReference type="EMBL" id="CYYA01000012">
    <property type="protein sequence ID" value="CUN11119.1"/>
    <property type="molecule type" value="Genomic_DNA"/>
</dbReference>